<reference evidence="2 3" key="1">
    <citation type="submission" date="2013-09" db="EMBL/GenBank/DDBJ databases">
        <title>Genome sequencing of Arenimonas malthae.</title>
        <authorList>
            <person name="Chen F."/>
            <person name="Wang G."/>
        </authorList>
    </citation>
    <scope>NUCLEOTIDE SEQUENCE [LARGE SCALE GENOMIC DNA]</scope>
    <source>
        <strain evidence="2 3">CC-JY-1</strain>
    </source>
</reference>
<sequence>MKARLSPLLLALALAGAPLARAAELPAALADTLPDAHEAVAVIDADPGVRRAQGEREAALARASGRRRGSHEWIAGGQWLDRDAGAQGRFNEWEASLQRELRLPGKAAVDRRIADAEESVGGDLLADARHMAAIGLLEAWLEWLAAEELRRVSMAAVADADSDLDAVAARLKGGDAALVEHDAALAAAAAARREVRLAEIRAQEARITLQARYPGLPLPAQAAPIAAPSVPEPGWRHWGERIVAVSHEVTLAQGRAELEANRAERARLDRRANPTIGLRALSERGGDESALGVFFSVPLGTGARRAVAAEAAGQAMAAEADADAVRIEVGRHAQALAARAETLAAAWTLAKEGLDAQRQETARLERGRELGGVALAPLLAARRREREAAMAEVESRAAAYGATARLLLDAHAFWINDDGHSGEGHGAAAAP</sequence>
<comment type="caution">
    <text evidence="2">The sequence shown here is derived from an EMBL/GenBank/DDBJ whole genome shotgun (WGS) entry which is preliminary data.</text>
</comment>
<dbReference type="AlphaFoldDB" id="A0A091C579"/>
<dbReference type="eggNOG" id="COG1538">
    <property type="taxonomic scope" value="Bacteria"/>
</dbReference>
<dbReference type="RefSeq" id="WP_052385638.1">
    <property type="nucleotide sequence ID" value="NZ_AVCH01000034.1"/>
</dbReference>
<gene>
    <name evidence="2" type="ORF">N790_13965</name>
</gene>
<dbReference type="STRING" id="1384054.N790_13965"/>
<evidence type="ECO:0008006" key="4">
    <source>
        <dbReference type="Google" id="ProtNLM"/>
    </source>
</evidence>
<feature type="chain" id="PRO_5001870317" description="Transporter" evidence="1">
    <location>
        <begin position="23"/>
        <end position="431"/>
    </location>
</feature>
<feature type="signal peptide" evidence="1">
    <location>
        <begin position="1"/>
        <end position="22"/>
    </location>
</feature>
<proteinExistence type="predicted"/>
<dbReference type="Proteomes" id="UP000029392">
    <property type="component" value="Unassembled WGS sequence"/>
</dbReference>
<evidence type="ECO:0000313" key="3">
    <source>
        <dbReference type="Proteomes" id="UP000029392"/>
    </source>
</evidence>
<keyword evidence="3" id="KW-1185">Reference proteome</keyword>
<keyword evidence="1" id="KW-0732">Signal</keyword>
<organism evidence="2 3">
    <name type="scientific">Arenimonas malthae CC-JY-1</name>
    <dbReference type="NCBI Taxonomy" id="1384054"/>
    <lineage>
        <taxon>Bacteria</taxon>
        <taxon>Pseudomonadati</taxon>
        <taxon>Pseudomonadota</taxon>
        <taxon>Gammaproteobacteria</taxon>
        <taxon>Lysobacterales</taxon>
        <taxon>Lysobacteraceae</taxon>
        <taxon>Arenimonas</taxon>
    </lineage>
</organism>
<name>A0A091C579_9GAMM</name>
<dbReference type="Gene3D" id="1.20.1600.10">
    <property type="entry name" value="Outer membrane efflux proteins (OEP)"/>
    <property type="match status" value="1"/>
</dbReference>
<dbReference type="GO" id="GO:0015562">
    <property type="term" value="F:efflux transmembrane transporter activity"/>
    <property type="evidence" value="ECO:0007669"/>
    <property type="project" value="InterPro"/>
</dbReference>
<dbReference type="EMBL" id="AVCH01000034">
    <property type="protein sequence ID" value="KFN51810.1"/>
    <property type="molecule type" value="Genomic_DNA"/>
</dbReference>
<evidence type="ECO:0000256" key="1">
    <source>
        <dbReference type="SAM" id="SignalP"/>
    </source>
</evidence>
<dbReference type="OrthoDB" id="7616984at2"/>
<accession>A0A091C579</accession>
<protein>
    <recommendedName>
        <fullName evidence="4">Transporter</fullName>
    </recommendedName>
</protein>
<evidence type="ECO:0000313" key="2">
    <source>
        <dbReference type="EMBL" id="KFN51810.1"/>
    </source>
</evidence>
<dbReference type="PATRIC" id="fig|1384054.3.peg.531"/>
<dbReference type="SUPFAM" id="SSF56954">
    <property type="entry name" value="Outer membrane efflux proteins (OEP)"/>
    <property type="match status" value="1"/>
</dbReference>